<dbReference type="PANTHER" id="PTHR48238">
    <property type="entry name" value="BNACNNG09570D PROTEIN"/>
    <property type="match status" value="1"/>
</dbReference>
<feature type="compositionally biased region" description="Low complexity" evidence="1">
    <location>
        <begin position="208"/>
        <end position="219"/>
    </location>
</feature>
<accession>A0A9D4X9U0</accession>
<proteinExistence type="predicted"/>
<comment type="caution">
    <text evidence="2">The sequence shown here is derived from an EMBL/GenBank/DDBJ whole genome shotgun (WGS) entry which is preliminary data.</text>
</comment>
<gene>
    <name evidence="2" type="ORF">KIW84_041997</name>
</gene>
<dbReference type="OrthoDB" id="60860at2759"/>
<keyword evidence="3" id="KW-1185">Reference proteome</keyword>
<dbReference type="Proteomes" id="UP001058974">
    <property type="component" value="Chromosome 4"/>
</dbReference>
<reference evidence="2 3" key="1">
    <citation type="journal article" date="2022" name="Nat. Genet.">
        <title>Improved pea reference genome and pan-genome highlight genomic features and evolutionary characteristics.</title>
        <authorList>
            <person name="Yang T."/>
            <person name="Liu R."/>
            <person name="Luo Y."/>
            <person name="Hu S."/>
            <person name="Wang D."/>
            <person name="Wang C."/>
            <person name="Pandey M.K."/>
            <person name="Ge S."/>
            <person name="Xu Q."/>
            <person name="Li N."/>
            <person name="Li G."/>
            <person name="Huang Y."/>
            <person name="Saxena R.K."/>
            <person name="Ji Y."/>
            <person name="Li M."/>
            <person name="Yan X."/>
            <person name="He Y."/>
            <person name="Liu Y."/>
            <person name="Wang X."/>
            <person name="Xiang C."/>
            <person name="Varshney R.K."/>
            <person name="Ding H."/>
            <person name="Gao S."/>
            <person name="Zong X."/>
        </authorList>
    </citation>
    <scope>NUCLEOTIDE SEQUENCE [LARGE SCALE GENOMIC DNA]</scope>
    <source>
        <strain evidence="2 3">cv. Zhongwan 6</strain>
    </source>
</reference>
<sequence>MKRSVLSTFPASILLSTQKQRQINPRLIPFLSLYLNSPPLSTGTRPEPNRSDPRTFVGKMFGRIRASPSSLDSLEGFPPSKILKDDSFSIYEATLMKLKLGAKRDKPLIQTNDKEFTNEFPVIDEGNMDVDCTSATAVAEASSSIGDNDDAATLMDTDCGSCVATAVTSPAIITGVSDSVSTENTEQPRQSNVSIRDFYSLLNKKSCCGSASSSGSVVSNGDTRSGLCE</sequence>
<evidence type="ECO:0000256" key="1">
    <source>
        <dbReference type="SAM" id="MobiDB-lite"/>
    </source>
</evidence>
<dbReference type="Gramene" id="PSAT_LOCUS17630_t1">
    <property type="protein sequence ID" value="CAL5198146.1"/>
    <property type="gene ID" value="PSAT_LOCUS17630"/>
</dbReference>
<organism evidence="2 3">
    <name type="scientific">Pisum sativum</name>
    <name type="common">Garden pea</name>
    <name type="synonym">Lathyrus oleraceus</name>
    <dbReference type="NCBI Taxonomy" id="3888"/>
    <lineage>
        <taxon>Eukaryota</taxon>
        <taxon>Viridiplantae</taxon>
        <taxon>Streptophyta</taxon>
        <taxon>Embryophyta</taxon>
        <taxon>Tracheophyta</taxon>
        <taxon>Spermatophyta</taxon>
        <taxon>Magnoliopsida</taxon>
        <taxon>eudicotyledons</taxon>
        <taxon>Gunneridae</taxon>
        <taxon>Pentapetalae</taxon>
        <taxon>rosids</taxon>
        <taxon>fabids</taxon>
        <taxon>Fabales</taxon>
        <taxon>Fabaceae</taxon>
        <taxon>Papilionoideae</taxon>
        <taxon>50 kb inversion clade</taxon>
        <taxon>NPAAA clade</taxon>
        <taxon>Hologalegina</taxon>
        <taxon>IRL clade</taxon>
        <taxon>Fabeae</taxon>
        <taxon>Lathyrus</taxon>
    </lineage>
</organism>
<dbReference type="AlphaFoldDB" id="A0A9D4X9U0"/>
<evidence type="ECO:0000313" key="3">
    <source>
        <dbReference type="Proteomes" id="UP001058974"/>
    </source>
</evidence>
<dbReference type="PANTHER" id="PTHR48238:SF1">
    <property type="entry name" value="(RAPE) HYPOTHETICAL PROTEIN"/>
    <property type="match status" value="1"/>
</dbReference>
<feature type="region of interest" description="Disordered" evidence="1">
    <location>
        <begin position="208"/>
        <end position="229"/>
    </location>
</feature>
<name>A0A9D4X9U0_PEA</name>
<dbReference type="EMBL" id="JAMSHJ010000004">
    <property type="protein sequence ID" value="KAI5417208.1"/>
    <property type="molecule type" value="Genomic_DNA"/>
</dbReference>
<evidence type="ECO:0000313" key="2">
    <source>
        <dbReference type="EMBL" id="KAI5417208.1"/>
    </source>
</evidence>
<dbReference type="Gramene" id="Psat04G0199700-T1">
    <property type="protein sequence ID" value="KAI5417208.1"/>
    <property type="gene ID" value="KIW84_041997"/>
</dbReference>
<protein>
    <submittedName>
        <fullName evidence="2">Uncharacterized protein</fullName>
    </submittedName>
</protein>